<sequence>MSFISSFSVLPSFKNHHDIEFCRQLLLNQIPNALLFFDSKSKIIHDFIIVLLRLPGNDPIRDVPIILFKWRCRCFYNRMKPPVANPSVPLDFSFTHPELVNFEVLYSYASNENLAENLLRLNDTFPYELFKVISNMKPENAQIFATACGFNSKIPIHMSGRIISIFPLPIVTIDYSKIFRKRCYKSYNNLIDFFEGLLCNADFNISQITAAQLLSDHFDDLLIKEDDNSNNNENKNPNDQYLQLINTSIRKMEHFLDSNLALSMHLFPSQCTTLSFLLQTSAAPFSTLSKAIKKLPPSEYITRFNNQLKLMQVIGLGEDWEKLEEHSIPYLIGPGQLSLVPVILVDIPRTSRFLTLQSSDYQRDYDFIQAYLLIESMIANQKITSKDSIESLLSVSDSLFSSKSENSFLSNITTDLFSLLFLKKKNINNNYDLKKNDYFDVLGRRKSNSLSSFTDFISNCKFSPLSKSGSTNYLMNPTFSEFLFDADTALTVVTLLKESGKASEELQPFLERALIRIRCAMSLFERPVRMEAVLLPQNYFYLQALTSLELLDMLIKYFGNPPSFVTSRQFTLIVSRSLFLRDRSAAVMISTNNDDSSITITKQKKSFFNPFSDRISNDKPLNSRTEEVFNDVLKKFPSNLHSLLILDFVSSRKKFTILAKKNKDERFNSFVKKLLAKSQRYPNGSTLDLLNSKSLNDLQKKLCSILSFGKNILTSFCAFLFLLTTIPSQSYSKFLTDPIEEQIVNVINDADTIQSVVERFDDTGIDVLKIIFKMKNLTNLKEKLIVELVKFEPLFGVPFSLNTTVNKNKITEIIKKKDNFKIVTNYLNEKNASFNDDKSDTLSSLLNEDDENKFNQTFEEKVDRIIHDNKVILLLQKLDSKSAKYQFKSMMILDYLIFKVNLSPHFELILSIISNCPKEWSIQFLESFISLVDPSNEMLMFPLQQHLSELKPLPDYSQMTEAMKVQSSWDYLIKEATRFRNVIEKPEKFYRLCSLHLMSHEVGHSLIILVQSFTQILLYVRSYRIFAGEDGSYSRELEMAWIAEYLKHGISSLKEDVLAEMVVDIGLNYDYECGLSISRYFSKSNNEEEEEEETKRVERTLSTMMVNLKVNSSISEAVKKRLPLSIYLVNYVDDPHQLVTEILSEKVVSSIEKEEELLHLLVKMKSFEFIQNDTLYSILSLFTHIGVFSRFGITYSGSSISGLRDVAELCDLFGIEKVSLEKLFEGVEVSETVRRKLDASYSILGFIPSRSSAMKKLLGTIQINEFDCENFLNDAFSNLKEKVETEKVKENKKDEKSDTIDYSKFSIDQIISSINNASIQSFKKSSSFTIPNILSISADGCNLAVFYEPLDTSASSSSSGLKFHPDFKFFDIECKTVAGEAQLRVSSDSRASVTETIAFSEVKTSKREKKRKFFTRNDENESMSDFVLFNAVHSAVVASNLFDLFDALTFDEMKKILFFANDKSLVFFLLQVTIWVQEHQDFLPIFVFPRSHLQGETQGKTNISSDFHKVLEFVLALKLTLLNAIPLADDVDPSVLFPPAIIRSGDRRRLDDLCLAIEHQLHIGVQNLNLFEETASTGNVAHVIAQVFVNYSNDYDRGFALTRVFHADIDEVMIEAAALVATKSKNSQEQLVQFLLAVLPRLDSRSSNQLIQALSSILVRNASNEHFLKLILAGIKNEQSSCQMLRYFGFSEIARDFALLNDIGDEVELASKDARKKGIPYAARICNRWILQHKQ</sequence>
<accession>A0ABR2IZW3</accession>
<organism evidence="1 2">
    <name type="scientific">Tritrichomonas musculus</name>
    <dbReference type="NCBI Taxonomy" id="1915356"/>
    <lineage>
        <taxon>Eukaryota</taxon>
        <taxon>Metamonada</taxon>
        <taxon>Parabasalia</taxon>
        <taxon>Tritrichomonadida</taxon>
        <taxon>Tritrichomonadidae</taxon>
        <taxon>Tritrichomonas</taxon>
    </lineage>
</organism>
<dbReference type="Proteomes" id="UP001470230">
    <property type="component" value="Unassembled WGS sequence"/>
</dbReference>
<proteinExistence type="predicted"/>
<reference evidence="1 2" key="1">
    <citation type="submission" date="2024-04" db="EMBL/GenBank/DDBJ databases">
        <title>Tritrichomonas musculus Genome.</title>
        <authorList>
            <person name="Alves-Ferreira E."/>
            <person name="Grigg M."/>
            <person name="Lorenzi H."/>
            <person name="Galac M."/>
        </authorList>
    </citation>
    <scope>NUCLEOTIDE SEQUENCE [LARGE SCALE GENOMIC DNA]</scope>
    <source>
        <strain evidence="1 2">EAF2021</strain>
    </source>
</reference>
<dbReference type="EMBL" id="JAPFFF010000014">
    <property type="protein sequence ID" value="KAK8871171.1"/>
    <property type="molecule type" value="Genomic_DNA"/>
</dbReference>
<gene>
    <name evidence="1" type="ORF">M9Y10_009084</name>
</gene>
<evidence type="ECO:0000313" key="2">
    <source>
        <dbReference type="Proteomes" id="UP001470230"/>
    </source>
</evidence>
<evidence type="ECO:0008006" key="3">
    <source>
        <dbReference type="Google" id="ProtNLM"/>
    </source>
</evidence>
<keyword evidence="2" id="KW-1185">Reference proteome</keyword>
<name>A0ABR2IZW3_9EUKA</name>
<evidence type="ECO:0000313" key="1">
    <source>
        <dbReference type="EMBL" id="KAK8871171.1"/>
    </source>
</evidence>
<protein>
    <recommendedName>
        <fullName evidence="3">HECT domain-containing protein</fullName>
    </recommendedName>
</protein>
<comment type="caution">
    <text evidence="1">The sequence shown here is derived from an EMBL/GenBank/DDBJ whole genome shotgun (WGS) entry which is preliminary data.</text>
</comment>